<keyword evidence="4 7" id="KW-1133">Transmembrane helix</keyword>
<feature type="transmembrane region" description="Helical" evidence="7">
    <location>
        <begin position="245"/>
        <end position="263"/>
    </location>
</feature>
<dbReference type="RefSeq" id="WP_312873990.1">
    <property type="nucleotide sequence ID" value="NZ_JACHMG010000001.1"/>
</dbReference>
<gene>
    <name evidence="8" type="ORF">BJY18_005793</name>
</gene>
<feature type="transmembrane region" description="Helical" evidence="7">
    <location>
        <begin position="6"/>
        <end position="26"/>
    </location>
</feature>
<comment type="similarity">
    <text evidence="2">Belongs to the oxidase-dependent Fe transporter (OFeT) (TC 9.A.10.1) family.</text>
</comment>
<feature type="transmembrane region" description="Helical" evidence="7">
    <location>
        <begin position="38"/>
        <end position="59"/>
    </location>
</feature>
<reference evidence="8 9" key="1">
    <citation type="submission" date="2020-08" db="EMBL/GenBank/DDBJ databases">
        <title>Sequencing the genomes of 1000 actinobacteria strains.</title>
        <authorList>
            <person name="Klenk H.-P."/>
        </authorList>
    </citation>
    <scope>NUCLEOTIDE SEQUENCE [LARGE SCALE GENOMIC DNA]</scope>
    <source>
        <strain evidence="8 9">DSM 45859</strain>
    </source>
</reference>
<keyword evidence="5 7" id="KW-0472">Membrane</keyword>
<organism evidence="8 9">
    <name type="scientific">Amycolatopsis jiangsuensis</name>
    <dbReference type="NCBI Taxonomy" id="1181879"/>
    <lineage>
        <taxon>Bacteria</taxon>
        <taxon>Bacillati</taxon>
        <taxon>Actinomycetota</taxon>
        <taxon>Actinomycetes</taxon>
        <taxon>Pseudonocardiales</taxon>
        <taxon>Pseudonocardiaceae</taxon>
        <taxon>Amycolatopsis</taxon>
    </lineage>
</organism>
<dbReference type="GO" id="GO:0015093">
    <property type="term" value="F:ferrous iron transmembrane transporter activity"/>
    <property type="evidence" value="ECO:0007669"/>
    <property type="project" value="TreeGrafter"/>
</dbReference>
<evidence type="ECO:0000256" key="4">
    <source>
        <dbReference type="ARBA" id="ARBA00022989"/>
    </source>
</evidence>
<sequence>MVFSSALIGLREGLEAALVVSILVAFLVKTGRTHALRFVWPGVGAAVLLSVAVGAILTYSTAQLSFEHQELLGGSLSIVAVGFVTAMVFWMRKASRHIAAELRGKMEDALQVGPAAVLLLSFLAVGREGLETAVFFYSAVQTAQSDTVQPLTGFVIGIAIAIVLAYLLYRGAVRFNLAKFFTITGVLLVFVAAGVLGYGLHDLQEAQFLPGLTTLAFDASSTLPETSWYGALLKGIFNYSQQTTALQAVAWVAYVVIVLPLFLKPTRKKTTRKNTARENTAPAAAGAATVEE</sequence>
<dbReference type="PANTHER" id="PTHR31632:SF2">
    <property type="entry name" value="PLASMA MEMBRANE IRON PERMEASE"/>
    <property type="match status" value="1"/>
</dbReference>
<evidence type="ECO:0000256" key="5">
    <source>
        <dbReference type="ARBA" id="ARBA00023136"/>
    </source>
</evidence>
<evidence type="ECO:0000256" key="6">
    <source>
        <dbReference type="SAM" id="MobiDB-lite"/>
    </source>
</evidence>
<comment type="subcellular location">
    <subcellularLocation>
        <location evidence="1">Membrane</location>
        <topology evidence="1">Multi-pass membrane protein</topology>
    </subcellularLocation>
</comment>
<evidence type="ECO:0000313" key="9">
    <source>
        <dbReference type="Proteomes" id="UP000581769"/>
    </source>
</evidence>
<dbReference type="NCBIfam" id="NF041756">
    <property type="entry name" value="EfeU"/>
    <property type="match status" value="1"/>
</dbReference>
<dbReference type="GO" id="GO:0033573">
    <property type="term" value="C:high-affinity iron permease complex"/>
    <property type="evidence" value="ECO:0007669"/>
    <property type="project" value="InterPro"/>
</dbReference>
<dbReference type="Pfam" id="PF03239">
    <property type="entry name" value="FTR1"/>
    <property type="match status" value="1"/>
</dbReference>
<proteinExistence type="inferred from homology"/>
<keyword evidence="9" id="KW-1185">Reference proteome</keyword>
<protein>
    <submittedName>
        <fullName evidence="8">High-affinity iron transporter</fullName>
    </submittedName>
</protein>
<dbReference type="Proteomes" id="UP000581769">
    <property type="component" value="Unassembled WGS sequence"/>
</dbReference>
<comment type="caution">
    <text evidence="8">The sequence shown here is derived from an EMBL/GenBank/DDBJ whole genome shotgun (WGS) entry which is preliminary data.</text>
</comment>
<dbReference type="AlphaFoldDB" id="A0A840J4H5"/>
<dbReference type="InterPro" id="IPR004923">
    <property type="entry name" value="FTR1/Fip1/EfeU"/>
</dbReference>
<feature type="transmembrane region" description="Helical" evidence="7">
    <location>
        <begin position="112"/>
        <end position="130"/>
    </location>
</feature>
<feature type="region of interest" description="Disordered" evidence="6">
    <location>
        <begin position="270"/>
        <end position="292"/>
    </location>
</feature>
<dbReference type="EMBL" id="JACHMG010000001">
    <property type="protein sequence ID" value="MBB4688308.1"/>
    <property type="molecule type" value="Genomic_DNA"/>
</dbReference>
<evidence type="ECO:0000256" key="3">
    <source>
        <dbReference type="ARBA" id="ARBA00022692"/>
    </source>
</evidence>
<evidence type="ECO:0000256" key="2">
    <source>
        <dbReference type="ARBA" id="ARBA00008333"/>
    </source>
</evidence>
<accession>A0A840J4H5</accession>
<name>A0A840J4H5_9PSEU</name>
<keyword evidence="3 7" id="KW-0812">Transmembrane</keyword>
<feature type="transmembrane region" description="Helical" evidence="7">
    <location>
        <begin position="150"/>
        <end position="168"/>
    </location>
</feature>
<dbReference type="PANTHER" id="PTHR31632">
    <property type="entry name" value="IRON TRANSPORTER FTH1"/>
    <property type="match status" value="1"/>
</dbReference>
<feature type="compositionally biased region" description="Low complexity" evidence="6">
    <location>
        <begin position="277"/>
        <end position="292"/>
    </location>
</feature>
<feature type="transmembrane region" description="Helical" evidence="7">
    <location>
        <begin position="180"/>
        <end position="200"/>
    </location>
</feature>
<feature type="transmembrane region" description="Helical" evidence="7">
    <location>
        <begin position="71"/>
        <end position="91"/>
    </location>
</feature>
<evidence type="ECO:0000313" key="8">
    <source>
        <dbReference type="EMBL" id="MBB4688308.1"/>
    </source>
</evidence>
<evidence type="ECO:0000256" key="7">
    <source>
        <dbReference type="SAM" id="Phobius"/>
    </source>
</evidence>
<evidence type="ECO:0000256" key="1">
    <source>
        <dbReference type="ARBA" id="ARBA00004141"/>
    </source>
</evidence>